<proteinExistence type="predicted"/>
<dbReference type="EMBL" id="GGEC01080935">
    <property type="protein sequence ID" value="MBX61419.1"/>
    <property type="molecule type" value="Transcribed_RNA"/>
</dbReference>
<protein>
    <submittedName>
        <fullName evidence="1">Uncharacterized protein</fullName>
    </submittedName>
</protein>
<organism evidence="1">
    <name type="scientific">Rhizophora mucronata</name>
    <name type="common">Asiatic mangrove</name>
    <dbReference type="NCBI Taxonomy" id="61149"/>
    <lineage>
        <taxon>Eukaryota</taxon>
        <taxon>Viridiplantae</taxon>
        <taxon>Streptophyta</taxon>
        <taxon>Embryophyta</taxon>
        <taxon>Tracheophyta</taxon>
        <taxon>Spermatophyta</taxon>
        <taxon>Magnoliopsida</taxon>
        <taxon>eudicotyledons</taxon>
        <taxon>Gunneridae</taxon>
        <taxon>Pentapetalae</taxon>
        <taxon>rosids</taxon>
        <taxon>fabids</taxon>
        <taxon>Malpighiales</taxon>
        <taxon>Rhizophoraceae</taxon>
        <taxon>Rhizophora</taxon>
    </lineage>
</organism>
<reference evidence="1" key="1">
    <citation type="submission" date="2018-02" db="EMBL/GenBank/DDBJ databases">
        <title>Rhizophora mucronata_Transcriptome.</title>
        <authorList>
            <person name="Meera S.P."/>
            <person name="Sreeshan A."/>
            <person name="Augustine A."/>
        </authorList>
    </citation>
    <scope>NUCLEOTIDE SEQUENCE</scope>
    <source>
        <tissue evidence="1">Leaf</tissue>
    </source>
</reference>
<name>A0A2P2Q3C5_RHIMU</name>
<accession>A0A2P2Q3C5</accession>
<dbReference type="AlphaFoldDB" id="A0A2P2Q3C5"/>
<evidence type="ECO:0000313" key="1">
    <source>
        <dbReference type="EMBL" id="MBX61419.1"/>
    </source>
</evidence>
<sequence>MAVWKIVTKEGFMHLFTQISPSTFKLRNFFGLSFVNFPHII</sequence>